<reference evidence="3" key="1">
    <citation type="journal article" date="2019" name="Int. J. Syst. Evol. Microbiol.">
        <title>The Global Catalogue of Microorganisms (GCM) 10K type strain sequencing project: providing services to taxonomists for standard genome sequencing and annotation.</title>
        <authorList>
            <consortium name="The Broad Institute Genomics Platform"/>
            <consortium name="The Broad Institute Genome Sequencing Center for Infectious Disease"/>
            <person name="Wu L."/>
            <person name="Ma J."/>
        </authorList>
    </citation>
    <scope>NUCLEOTIDE SEQUENCE [LARGE SCALE GENOMIC DNA]</scope>
    <source>
        <strain evidence="3">NBRC 108755</strain>
    </source>
</reference>
<keyword evidence="1" id="KW-1133">Transmembrane helix</keyword>
<sequence>MIRSIIGAMLAGLALGVFGLIIACVACLAIAFATHAEATLPGIFHAEFATIDGMPQLGFRPDVVGMAATLGVWTLLAGGFGALLAGRTRARSARATN</sequence>
<proteinExistence type="predicted"/>
<dbReference type="EMBL" id="BSVA01000001">
    <property type="protein sequence ID" value="GMA89926.1"/>
    <property type="molecule type" value="Genomic_DNA"/>
</dbReference>
<evidence type="ECO:0000313" key="2">
    <source>
        <dbReference type="EMBL" id="GMA89926.1"/>
    </source>
</evidence>
<dbReference type="Proteomes" id="UP001157069">
    <property type="component" value="Unassembled WGS sequence"/>
</dbReference>
<feature type="transmembrane region" description="Helical" evidence="1">
    <location>
        <begin position="63"/>
        <end position="85"/>
    </location>
</feature>
<keyword evidence="1" id="KW-0812">Transmembrane</keyword>
<keyword evidence="3" id="KW-1185">Reference proteome</keyword>
<organism evidence="2 3">
    <name type="scientific">Homoserinibacter gongjuensis</name>
    <dbReference type="NCBI Taxonomy" id="1162968"/>
    <lineage>
        <taxon>Bacteria</taxon>
        <taxon>Bacillati</taxon>
        <taxon>Actinomycetota</taxon>
        <taxon>Actinomycetes</taxon>
        <taxon>Micrococcales</taxon>
        <taxon>Microbacteriaceae</taxon>
        <taxon>Homoserinibacter</taxon>
    </lineage>
</organism>
<evidence type="ECO:0000256" key="1">
    <source>
        <dbReference type="SAM" id="Phobius"/>
    </source>
</evidence>
<evidence type="ECO:0000313" key="3">
    <source>
        <dbReference type="Proteomes" id="UP001157069"/>
    </source>
</evidence>
<protein>
    <recommendedName>
        <fullName evidence="4">Cobalt transporter</fullName>
    </recommendedName>
</protein>
<accession>A0ABQ6JQX8</accession>
<keyword evidence="1" id="KW-0472">Membrane</keyword>
<dbReference type="RefSeq" id="WP_284297433.1">
    <property type="nucleotide sequence ID" value="NZ_BSVA01000001.1"/>
</dbReference>
<comment type="caution">
    <text evidence="2">The sequence shown here is derived from an EMBL/GenBank/DDBJ whole genome shotgun (WGS) entry which is preliminary data.</text>
</comment>
<evidence type="ECO:0008006" key="4">
    <source>
        <dbReference type="Google" id="ProtNLM"/>
    </source>
</evidence>
<name>A0ABQ6JQX8_9MICO</name>
<gene>
    <name evidence="2" type="ORF">GCM10025869_04550</name>
</gene>
<dbReference type="PROSITE" id="PS51257">
    <property type="entry name" value="PROKAR_LIPOPROTEIN"/>
    <property type="match status" value="1"/>
</dbReference>